<comment type="pathway">
    <text evidence="9">Amino-acid biosynthesis; L-threonine biosynthesis; L-threonine from L-aspartate: step 1/5.</text>
</comment>
<dbReference type="InterPro" id="IPR054352">
    <property type="entry name" value="ACT_Aspartokinase"/>
</dbReference>
<dbReference type="InterPro" id="IPR045865">
    <property type="entry name" value="ACT-like_dom_sf"/>
</dbReference>
<organism evidence="12 13">
    <name type="scientific">Algoriphagus namhaensis</name>
    <dbReference type="NCBI Taxonomy" id="915353"/>
    <lineage>
        <taxon>Bacteria</taxon>
        <taxon>Pseudomonadati</taxon>
        <taxon>Bacteroidota</taxon>
        <taxon>Cytophagia</taxon>
        <taxon>Cytophagales</taxon>
        <taxon>Cyclobacteriaceae</taxon>
        <taxon>Algoriphagus</taxon>
    </lineage>
</organism>
<evidence type="ECO:0000256" key="2">
    <source>
        <dbReference type="ARBA" id="ARBA00010122"/>
    </source>
</evidence>
<proteinExistence type="inferred from homology"/>
<dbReference type="PIRSF" id="PIRSF000726">
    <property type="entry name" value="Asp_kin"/>
    <property type="match status" value="1"/>
</dbReference>
<dbReference type="NCBIfam" id="TIGR00657">
    <property type="entry name" value="asp_kinases"/>
    <property type="match status" value="1"/>
</dbReference>
<evidence type="ECO:0000256" key="4">
    <source>
        <dbReference type="ARBA" id="ARBA00022741"/>
    </source>
</evidence>
<feature type="domain" description="Aspartate/glutamate/uridylate kinase" evidence="10">
    <location>
        <begin position="2"/>
        <end position="277"/>
    </location>
</feature>
<protein>
    <recommendedName>
        <fullName evidence="8">Aspartokinase</fullName>
        <ecNumber evidence="8">2.7.2.4</ecNumber>
    </recommendedName>
</protein>
<dbReference type="Pfam" id="PF22468">
    <property type="entry name" value="ACT_9"/>
    <property type="match status" value="1"/>
</dbReference>
<dbReference type="Gene3D" id="1.20.120.1320">
    <property type="entry name" value="Aspartokinase, catalytic domain"/>
    <property type="match status" value="1"/>
</dbReference>
<comment type="catalytic activity">
    <reaction evidence="7 8">
        <text>L-aspartate + ATP = 4-phospho-L-aspartate + ADP</text>
        <dbReference type="Rhea" id="RHEA:23776"/>
        <dbReference type="ChEBI" id="CHEBI:29991"/>
        <dbReference type="ChEBI" id="CHEBI:30616"/>
        <dbReference type="ChEBI" id="CHEBI:57535"/>
        <dbReference type="ChEBI" id="CHEBI:456216"/>
        <dbReference type="EC" id="2.7.2.4"/>
    </reaction>
</comment>
<keyword evidence="9" id="KW-0028">Amino-acid biosynthesis</keyword>
<comment type="caution">
    <text evidence="12">The sequence shown here is derived from an EMBL/GenBank/DDBJ whole genome shotgun (WGS) entry which is preliminary data.</text>
</comment>
<dbReference type="EMBL" id="JBHRZS010000006">
    <property type="protein sequence ID" value="MFC3879637.1"/>
    <property type="molecule type" value="Genomic_DNA"/>
</dbReference>
<dbReference type="InterPro" id="IPR036393">
    <property type="entry name" value="AceGlu_kinase-like_sf"/>
</dbReference>
<evidence type="ECO:0000256" key="5">
    <source>
        <dbReference type="ARBA" id="ARBA00022777"/>
    </source>
</evidence>
<accession>A0ABV8APN3</accession>
<dbReference type="InterPro" id="IPR001341">
    <property type="entry name" value="Asp_kinase"/>
</dbReference>
<evidence type="ECO:0000256" key="6">
    <source>
        <dbReference type="ARBA" id="ARBA00022840"/>
    </source>
</evidence>
<evidence type="ECO:0000259" key="10">
    <source>
        <dbReference type="Pfam" id="PF00696"/>
    </source>
</evidence>
<dbReference type="PROSITE" id="PS00324">
    <property type="entry name" value="ASPARTOKINASE"/>
    <property type="match status" value="1"/>
</dbReference>
<evidence type="ECO:0000256" key="8">
    <source>
        <dbReference type="RuleBase" id="RU003448"/>
    </source>
</evidence>
<keyword evidence="13" id="KW-1185">Reference proteome</keyword>
<comment type="pathway">
    <text evidence="1 9">Amino-acid biosynthesis; L-lysine biosynthesis via DAP pathway; (S)-tetrahydrodipicolinate from L-aspartate: step 1/4.</text>
</comment>
<evidence type="ECO:0000256" key="3">
    <source>
        <dbReference type="ARBA" id="ARBA00022679"/>
    </source>
</evidence>
<dbReference type="SUPFAM" id="SSF55021">
    <property type="entry name" value="ACT-like"/>
    <property type="match status" value="2"/>
</dbReference>
<dbReference type="Pfam" id="PF00696">
    <property type="entry name" value="AA_kinase"/>
    <property type="match status" value="1"/>
</dbReference>
<dbReference type="EC" id="2.7.2.4" evidence="8"/>
<dbReference type="PANTHER" id="PTHR21499:SF59">
    <property type="entry name" value="ASPARTOKINASE"/>
    <property type="match status" value="1"/>
</dbReference>
<dbReference type="GO" id="GO:0004072">
    <property type="term" value="F:aspartate kinase activity"/>
    <property type="evidence" value="ECO:0007669"/>
    <property type="project" value="UniProtKB-EC"/>
</dbReference>
<evidence type="ECO:0000259" key="11">
    <source>
        <dbReference type="Pfam" id="PF22468"/>
    </source>
</evidence>
<evidence type="ECO:0000313" key="13">
    <source>
        <dbReference type="Proteomes" id="UP001595805"/>
    </source>
</evidence>
<evidence type="ECO:0000256" key="7">
    <source>
        <dbReference type="ARBA" id="ARBA00047872"/>
    </source>
</evidence>
<dbReference type="Proteomes" id="UP001595805">
    <property type="component" value="Unassembled WGS sequence"/>
</dbReference>
<dbReference type="InterPro" id="IPR042199">
    <property type="entry name" value="AsparK_Bifunc_asparK/hSer_DH"/>
</dbReference>
<evidence type="ECO:0000313" key="12">
    <source>
        <dbReference type="EMBL" id="MFC3879637.1"/>
    </source>
</evidence>
<keyword evidence="6" id="KW-0067">ATP-binding</keyword>
<comment type="similarity">
    <text evidence="2 8">Belongs to the aspartokinase family.</text>
</comment>
<feature type="domain" description="Aspartokinase ACT" evidence="11">
    <location>
        <begin position="379"/>
        <end position="435"/>
    </location>
</feature>
<dbReference type="InterPro" id="IPR005260">
    <property type="entry name" value="Asp_kin_monofn"/>
</dbReference>
<dbReference type="CDD" id="cd04243">
    <property type="entry name" value="AAK_AK-HSDH-like"/>
    <property type="match status" value="1"/>
</dbReference>
<reference evidence="13" key="1">
    <citation type="journal article" date="2019" name="Int. J. Syst. Evol. Microbiol.">
        <title>The Global Catalogue of Microorganisms (GCM) 10K type strain sequencing project: providing services to taxonomists for standard genome sequencing and annotation.</title>
        <authorList>
            <consortium name="The Broad Institute Genomics Platform"/>
            <consortium name="The Broad Institute Genome Sequencing Center for Infectious Disease"/>
            <person name="Wu L."/>
            <person name="Ma J."/>
        </authorList>
    </citation>
    <scope>NUCLEOTIDE SEQUENCE [LARGE SCALE GENOMIC DNA]</scope>
    <source>
        <strain evidence="13">CCUG 60523</strain>
    </source>
</reference>
<keyword evidence="5 8" id="KW-0418">Kinase</keyword>
<evidence type="ECO:0000256" key="1">
    <source>
        <dbReference type="ARBA" id="ARBA00004766"/>
    </source>
</evidence>
<dbReference type="InterPro" id="IPR018042">
    <property type="entry name" value="Aspartate_kinase_CS"/>
</dbReference>
<dbReference type="RefSeq" id="WP_377904247.1">
    <property type="nucleotide sequence ID" value="NZ_JBHRZS010000006.1"/>
</dbReference>
<name>A0ABV8APN3_9BACT</name>
<dbReference type="Gene3D" id="3.30.70.260">
    <property type="match status" value="2"/>
</dbReference>
<dbReference type="Gene3D" id="3.40.1160.10">
    <property type="entry name" value="Acetylglutamate kinase-like"/>
    <property type="match status" value="1"/>
</dbReference>
<keyword evidence="4" id="KW-0547">Nucleotide-binding</keyword>
<dbReference type="CDD" id="cd04912">
    <property type="entry name" value="ACT_AKiii-LysC-EC-like_1"/>
    <property type="match status" value="1"/>
</dbReference>
<evidence type="ECO:0000256" key="9">
    <source>
        <dbReference type="RuleBase" id="RU004249"/>
    </source>
</evidence>
<comment type="pathway">
    <text evidence="9">Amino-acid biosynthesis; L-methionine biosynthesis via de novo pathway; L-homoserine from L-aspartate: step 1/3.</text>
</comment>
<gene>
    <name evidence="12" type="ORF">ACFOSV_05600</name>
</gene>
<dbReference type="PANTHER" id="PTHR21499">
    <property type="entry name" value="ASPARTATE KINASE"/>
    <property type="match status" value="1"/>
</dbReference>
<sequence length="441" mass="48524">MKIMKFGGTSVGRPERMHQVKDLVTSSEEPTIVVLSALSGTTNALTSIGEALSSGDKALAKKRIDELHAHYLDFYPKLLSSEAGIQKAKEIVQEHFEFLNILLKISFNEALNLDILAQGELLSTKLFFTLLEEHGIKANFLSALDFMSIDINGEPELDKISERLKAILAEYDADQTLFVTQGYICKNHRNEVDNLKRGGSDYTASLVAAAINASVCEIWTDIDGMHNNDPRIVDRTRPIAELSFDEAAELAYFGAKILHPASIWPAQQFNIPVRLLNTMEPQAHGTLIKAEVPSVGVKAIAAKDGITAIKIKSSRMLLAYGFLRKVFEIFEKYKTPIDMITTSEVAVSVTIDEVGNLSKIIKELEAFGMVEVDSDQAIICIVGNKIAEDEGTLKSVLDALKGIPVRMLSYGGSRHNVSVLVDSKVKKQALSQLNEGVFVWN</sequence>
<dbReference type="InterPro" id="IPR001048">
    <property type="entry name" value="Asp/Glu/Uridylate_kinase"/>
</dbReference>
<dbReference type="SUPFAM" id="SSF53633">
    <property type="entry name" value="Carbamate kinase-like"/>
    <property type="match status" value="1"/>
</dbReference>
<keyword evidence="3 8" id="KW-0808">Transferase</keyword>